<proteinExistence type="predicted"/>
<evidence type="ECO:0000313" key="2">
    <source>
        <dbReference type="Proteomes" id="UP000316238"/>
    </source>
</evidence>
<keyword evidence="2" id="KW-1185">Reference proteome</keyword>
<gene>
    <name evidence="1" type="ORF">CDV28_10974</name>
</gene>
<evidence type="ECO:0000313" key="1">
    <source>
        <dbReference type="EMBL" id="TAA75261.1"/>
    </source>
</evidence>
<dbReference type="EMBL" id="NQJD01000009">
    <property type="protein sequence ID" value="TAA75261.1"/>
    <property type="molecule type" value="Genomic_DNA"/>
</dbReference>
<organism evidence="1 2">
    <name type="scientific">Candidatus Electronema aureum</name>
    <dbReference type="NCBI Taxonomy" id="2005002"/>
    <lineage>
        <taxon>Bacteria</taxon>
        <taxon>Pseudomonadati</taxon>
        <taxon>Thermodesulfobacteriota</taxon>
        <taxon>Desulfobulbia</taxon>
        <taxon>Desulfobulbales</taxon>
        <taxon>Desulfobulbaceae</taxon>
        <taxon>Candidatus Electronema</taxon>
    </lineage>
</organism>
<reference evidence="1" key="1">
    <citation type="submission" date="2017-07" db="EMBL/GenBank/DDBJ databases">
        <title>The cable genome - Insights into the physiology and evolution of filamentous bacteria capable of sulfide oxidation via long distance electron transfer.</title>
        <authorList>
            <person name="Thorup C."/>
            <person name="Bjerg J.T."/>
            <person name="Schreiber L."/>
            <person name="Nielsen L.P."/>
            <person name="Kjeldsen K.U."/>
            <person name="Boesen T."/>
            <person name="Boggild A."/>
            <person name="Meysman F."/>
            <person name="Geelhoed J."/>
            <person name="Schramm A."/>
        </authorList>
    </citation>
    <scope>NUCLEOTIDE SEQUENCE [LARGE SCALE GENOMIC DNA]</scope>
    <source>
        <strain evidence="1">GS</strain>
    </source>
</reference>
<comment type="caution">
    <text evidence="1">The sequence shown here is derived from an EMBL/GenBank/DDBJ whole genome shotgun (WGS) entry which is preliminary data.</text>
</comment>
<sequence>MKRKVFITVKTYPTLSKKYDELVCTAGILDDGSWVRIYPLPFRKLDYEKRYKKYQWIEFELEKNTSDMRPETYRVVNCATIKTIDDPIGTENYWRKRKEIIFQRNKIYKNLSELIDLAHENKLSLAVFKPKHLISFHVEATEREWSSDKLALLQGKVQQLSFFQTQEELRKEFSVVDKLPYKFFYKFSDEEGKESRLMIEDWEIGALYWNCLKKEKGNEQAALG</sequence>
<dbReference type="AlphaFoldDB" id="A0A521G317"/>
<accession>A0A521G317</accession>
<protein>
    <submittedName>
        <fullName evidence="1">Uncharacterized protein</fullName>
    </submittedName>
</protein>
<dbReference type="Proteomes" id="UP000316238">
    <property type="component" value="Unassembled WGS sequence"/>
</dbReference>
<name>A0A521G317_9BACT</name>